<dbReference type="EMBL" id="JAINUG010000188">
    <property type="protein sequence ID" value="KAJ8388987.1"/>
    <property type="molecule type" value="Genomic_DNA"/>
</dbReference>
<dbReference type="AlphaFoldDB" id="A0AAD7RRP2"/>
<reference evidence="1" key="1">
    <citation type="journal article" date="2023" name="Science">
        <title>Genome structures resolve the early diversification of teleost fishes.</title>
        <authorList>
            <person name="Parey E."/>
            <person name="Louis A."/>
            <person name="Montfort J."/>
            <person name="Bouchez O."/>
            <person name="Roques C."/>
            <person name="Iampietro C."/>
            <person name="Lluch J."/>
            <person name="Castinel A."/>
            <person name="Donnadieu C."/>
            <person name="Desvignes T."/>
            <person name="Floi Bucao C."/>
            <person name="Jouanno E."/>
            <person name="Wen M."/>
            <person name="Mejri S."/>
            <person name="Dirks R."/>
            <person name="Jansen H."/>
            <person name="Henkel C."/>
            <person name="Chen W.J."/>
            <person name="Zahm M."/>
            <person name="Cabau C."/>
            <person name="Klopp C."/>
            <person name="Thompson A.W."/>
            <person name="Robinson-Rechavi M."/>
            <person name="Braasch I."/>
            <person name="Lecointre G."/>
            <person name="Bobe J."/>
            <person name="Postlethwait J.H."/>
            <person name="Berthelot C."/>
            <person name="Roest Crollius H."/>
            <person name="Guiguen Y."/>
        </authorList>
    </citation>
    <scope>NUCLEOTIDE SEQUENCE</scope>
    <source>
        <strain evidence="1">NC1722</strain>
    </source>
</reference>
<keyword evidence="2" id="KW-1185">Reference proteome</keyword>
<gene>
    <name evidence="1" type="ORF">AAFF_G00125480</name>
</gene>
<organism evidence="1 2">
    <name type="scientific">Aldrovandia affinis</name>
    <dbReference type="NCBI Taxonomy" id="143900"/>
    <lineage>
        <taxon>Eukaryota</taxon>
        <taxon>Metazoa</taxon>
        <taxon>Chordata</taxon>
        <taxon>Craniata</taxon>
        <taxon>Vertebrata</taxon>
        <taxon>Euteleostomi</taxon>
        <taxon>Actinopterygii</taxon>
        <taxon>Neopterygii</taxon>
        <taxon>Teleostei</taxon>
        <taxon>Notacanthiformes</taxon>
        <taxon>Halosauridae</taxon>
        <taxon>Aldrovandia</taxon>
    </lineage>
</organism>
<evidence type="ECO:0000313" key="2">
    <source>
        <dbReference type="Proteomes" id="UP001221898"/>
    </source>
</evidence>
<dbReference type="Proteomes" id="UP001221898">
    <property type="component" value="Unassembled WGS sequence"/>
</dbReference>
<protein>
    <submittedName>
        <fullName evidence="1">Uncharacterized protein</fullName>
    </submittedName>
</protein>
<comment type="caution">
    <text evidence="1">The sequence shown here is derived from an EMBL/GenBank/DDBJ whole genome shotgun (WGS) entry which is preliminary data.</text>
</comment>
<proteinExistence type="predicted"/>
<evidence type="ECO:0000313" key="1">
    <source>
        <dbReference type="EMBL" id="KAJ8388987.1"/>
    </source>
</evidence>
<accession>A0AAD7RRP2</accession>
<name>A0AAD7RRP2_9TELE</name>
<sequence length="86" mass="9598">MLVSLDPDVDRQSLWLMQKQLPPGQHLQTEGISYDLFLTSLTKVTSPGAGLRRLYDGCTRPELSEEEQLCLHGVHSGEARTGRAVY</sequence>